<dbReference type="Proteomes" id="UP000030418">
    <property type="component" value="Unassembled WGS sequence"/>
</dbReference>
<proteinExistence type="predicted"/>
<dbReference type="GeneID" id="300132522"/>
<reference evidence="2 3" key="1">
    <citation type="submission" date="2014-08" db="EMBL/GenBank/DDBJ databases">
        <title>Chaperone-usher fimbriae in a diverse selection of Gallibacterium genomes.</title>
        <authorList>
            <person name="Kudirkiene E."/>
            <person name="Bager R.J."/>
            <person name="Johnson T.J."/>
            <person name="Bojesen A.M."/>
        </authorList>
    </citation>
    <scope>NUCLEOTIDE SEQUENCE [LARGE SCALE GENOMIC DNA]</scope>
    <source>
        <strain evidence="2 3">CCM5976</strain>
    </source>
</reference>
<dbReference type="Gene3D" id="3.10.490.10">
    <property type="entry name" value="Gamma-glutamyl cyclotransferase-like"/>
    <property type="match status" value="1"/>
</dbReference>
<keyword evidence="2" id="KW-0808">Transferase</keyword>
<evidence type="ECO:0000313" key="2">
    <source>
        <dbReference type="EMBL" id="KGQ34560.1"/>
    </source>
</evidence>
<organism evidence="2 3">
    <name type="scientific">Gallibacterium genomosp. 2</name>
    <dbReference type="NCBI Taxonomy" id="155517"/>
    <lineage>
        <taxon>Bacteria</taxon>
        <taxon>Pseudomonadati</taxon>
        <taxon>Pseudomonadota</taxon>
        <taxon>Gammaproteobacteria</taxon>
        <taxon>Pasteurellales</taxon>
        <taxon>Pasteurellaceae</taxon>
        <taxon>Gallibacterium</taxon>
    </lineage>
</organism>
<name>A0A0A2XVT9_9PAST</name>
<accession>A0A0A2XVT9</accession>
<dbReference type="InterPro" id="IPR053844">
    <property type="entry name" value="AH_C"/>
</dbReference>
<evidence type="ECO:0000259" key="1">
    <source>
        <dbReference type="Pfam" id="PF21986"/>
    </source>
</evidence>
<dbReference type="GO" id="GO:0016740">
    <property type="term" value="F:transferase activity"/>
    <property type="evidence" value="ECO:0007669"/>
    <property type="project" value="UniProtKB-KW"/>
</dbReference>
<protein>
    <submittedName>
        <fullName evidence="2">Glutamyl-tRNA amidotransferase</fullName>
    </submittedName>
</protein>
<feature type="domain" description="Allophanate hydrolase C-terminal" evidence="1">
    <location>
        <begin position="7"/>
        <end position="124"/>
    </location>
</feature>
<comment type="caution">
    <text evidence="2">The sequence shown here is derived from an EMBL/GenBank/DDBJ whole genome shotgun (WGS) entry which is preliminary data.</text>
</comment>
<evidence type="ECO:0000313" key="3">
    <source>
        <dbReference type="Proteomes" id="UP000030418"/>
    </source>
</evidence>
<dbReference type="RefSeq" id="WP_035687879.1">
    <property type="nucleotide sequence ID" value="NZ_JPXY01000004.1"/>
</dbReference>
<gene>
    <name evidence="2" type="ORF">P375_00620</name>
</gene>
<keyword evidence="3" id="KW-1185">Reference proteome</keyword>
<dbReference type="Pfam" id="PF21986">
    <property type="entry name" value="AH_C"/>
    <property type="match status" value="1"/>
</dbReference>
<dbReference type="EMBL" id="JPXY01000004">
    <property type="protein sequence ID" value="KGQ34560.1"/>
    <property type="molecule type" value="Genomic_DNA"/>
</dbReference>
<dbReference type="AlphaFoldDB" id="A0A0A2XVT9"/>
<sequence>MCEQILFAVNGTLMRGLELNHNLLNVGAQFIREDKTDEYYRLWSINDIHPAMQRTTQKAYAVELEIWAINPTALATILLNEPNGLTIGKVHLANGDQVLGVLGENWLTQGQIEISHMGGWRYYQNQHKEKHNG</sequence>